<dbReference type="PROSITE" id="PS51898">
    <property type="entry name" value="TYR_RECOMBINASE"/>
    <property type="match status" value="1"/>
</dbReference>
<dbReference type="GO" id="GO:0006310">
    <property type="term" value="P:DNA recombination"/>
    <property type="evidence" value="ECO:0007669"/>
    <property type="project" value="UniProtKB-KW"/>
</dbReference>
<evidence type="ECO:0000259" key="5">
    <source>
        <dbReference type="PROSITE" id="PS51898"/>
    </source>
</evidence>
<evidence type="ECO:0000313" key="7">
    <source>
        <dbReference type="Proteomes" id="UP000297872"/>
    </source>
</evidence>
<dbReference type="OrthoDB" id="9806835at2"/>
<dbReference type="GO" id="GO:0003677">
    <property type="term" value="F:DNA binding"/>
    <property type="evidence" value="ECO:0007669"/>
    <property type="project" value="UniProtKB-KW"/>
</dbReference>
<evidence type="ECO:0000256" key="3">
    <source>
        <dbReference type="ARBA" id="ARBA00023172"/>
    </source>
</evidence>
<dbReference type="GO" id="GO:0015074">
    <property type="term" value="P:DNA integration"/>
    <property type="evidence" value="ECO:0007669"/>
    <property type="project" value="InterPro"/>
</dbReference>
<protein>
    <submittedName>
        <fullName evidence="6">Site-specific integrase</fullName>
    </submittedName>
</protein>
<dbReference type="InterPro" id="IPR050090">
    <property type="entry name" value="Tyrosine_recombinase_XerCD"/>
</dbReference>
<dbReference type="InterPro" id="IPR010998">
    <property type="entry name" value="Integrase_recombinase_N"/>
</dbReference>
<keyword evidence="3" id="KW-0233">DNA recombination</keyword>
<feature type="compositionally biased region" description="Basic and acidic residues" evidence="4">
    <location>
        <begin position="1"/>
        <end position="12"/>
    </location>
</feature>
<dbReference type="PANTHER" id="PTHR30349">
    <property type="entry name" value="PHAGE INTEGRASE-RELATED"/>
    <property type="match status" value="1"/>
</dbReference>
<feature type="compositionally biased region" description="Basic and acidic residues" evidence="4">
    <location>
        <begin position="20"/>
        <end position="29"/>
    </location>
</feature>
<dbReference type="Pfam" id="PF17293">
    <property type="entry name" value="Arm-DNA-bind_5"/>
    <property type="match status" value="1"/>
</dbReference>
<feature type="domain" description="Tyr recombinase" evidence="5">
    <location>
        <begin position="251"/>
        <end position="419"/>
    </location>
</feature>
<dbReference type="AlphaFoldDB" id="A0A4Y8VDG7"/>
<organism evidence="6 7">
    <name type="scientific">Segatella hominis</name>
    <dbReference type="NCBI Taxonomy" id="2518605"/>
    <lineage>
        <taxon>Bacteria</taxon>
        <taxon>Pseudomonadati</taxon>
        <taxon>Bacteroidota</taxon>
        <taxon>Bacteroidia</taxon>
        <taxon>Bacteroidales</taxon>
        <taxon>Prevotellaceae</taxon>
        <taxon>Segatella</taxon>
    </lineage>
</organism>
<dbReference type="SUPFAM" id="SSF56349">
    <property type="entry name" value="DNA breaking-rejoining enzymes"/>
    <property type="match status" value="1"/>
</dbReference>
<dbReference type="CDD" id="cd01185">
    <property type="entry name" value="INTN1_C_like"/>
    <property type="match status" value="1"/>
</dbReference>
<evidence type="ECO:0000313" key="6">
    <source>
        <dbReference type="EMBL" id="TFH78780.1"/>
    </source>
</evidence>
<dbReference type="EMBL" id="SGVY01000030">
    <property type="protein sequence ID" value="TFH78780.1"/>
    <property type="molecule type" value="Genomic_DNA"/>
</dbReference>
<dbReference type="Gene3D" id="1.10.443.10">
    <property type="entry name" value="Intergrase catalytic core"/>
    <property type="match status" value="1"/>
</dbReference>
<dbReference type="Gene3D" id="1.10.150.130">
    <property type="match status" value="1"/>
</dbReference>
<dbReference type="InterPro" id="IPR011010">
    <property type="entry name" value="DNA_brk_join_enz"/>
</dbReference>
<feature type="region of interest" description="Disordered" evidence="4">
    <location>
        <begin position="1"/>
        <end position="29"/>
    </location>
</feature>
<accession>A0A4Y8VDG7</accession>
<dbReference type="Pfam" id="PF00589">
    <property type="entry name" value="Phage_integrase"/>
    <property type="match status" value="1"/>
</dbReference>
<reference evidence="6 7" key="1">
    <citation type="submission" date="2019-02" db="EMBL/GenBank/DDBJ databases">
        <title>Draft Genome Sequence of the Prevotella sp. BCRC 81118, Isolated from Human Feces.</title>
        <authorList>
            <person name="Huang C.-H."/>
        </authorList>
    </citation>
    <scope>NUCLEOTIDE SEQUENCE [LARGE SCALE GENOMIC DNA]</scope>
    <source>
        <strain evidence="6 7">BCRC 81118</strain>
    </source>
</reference>
<comment type="similarity">
    <text evidence="1">Belongs to the 'phage' integrase family.</text>
</comment>
<gene>
    <name evidence="6" type="ORF">EXN75_11195</name>
</gene>
<keyword evidence="7" id="KW-1185">Reference proteome</keyword>
<comment type="caution">
    <text evidence="6">The sequence shown here is derived from an EMBL/GenBank/DDBJ whole genome shotgun (WGS) entry which is preliminary data.</text>
</comment>
<dbReference type="InterPro" id="IPR002104">
    <property type="entry name" value="Integrase_catalytic"/>
</dbReference>
<sequence>MKALKDGTFEKRVGRRGYKPHGEDPDANVDKYKEYLATKKVKTEIAVAETERKRNSKIKEPVRIRFKELANGNKSIYLSINVNGRRTYDYLRLYLIPEVDAAAREQNKQTMQAVYAIKAQRIMSITNGIAGLKDKSRIKMRLVDWLEIFRDAQVERGRQSARNWVNSVLNAVREHSPNVTLAEMTKEYCNGFMVFLLNDYITYKHTHPSKSTVMNYLKCLKAAFNMAIEEEIMDDNPVLRLRMDVLKGGGTKREYLTVDEVKRLIDTPCKREDIKAAFLFSCFCGLRISDVKSLKWKNIITEGDKTRVEILQYKTKQPLYLPLNKQALRWMPERGSASDEDNVFPTLPSKNYDCIPEWSRAAGISKHVTYHVSRHTFATMELTMGADLYTTSKLLGHTEVRTTQIYAKIINKKKDEAVSLLDSAFEE</sequence>
<dbReference type="Pfam" id="PF13102">
    <property type="entry name" value="Phage_int_SAM_5"/>
    <property type="match status" value="1"/>
</dbReference>
<proteinExistence type="inferred from homology"/>
<dbReference type="InterPro" id="IPR013762">
    <property type="entry name" value="Integrase-like_cat_sf"/>
</dbReference>
<name>A0A4Y8VDG7_9BACT</name>
<dbReference type="PANTHER" id="PTHR30349:SF64">
    <property type="entry name" value="PROPHAGE INTEGRASE INTD-RELATED"/>
    <property type="match status" value="1"/>
</dbReference>
<dbReference type="InterPro" id="IPR035386">
    <property type="entry name" value="Arm-DNA-bind_5"/>
</dbReference>
<dbReference type="Proteomes" id="UP000297872">
    <property type="component" value="Unassembled WGS sequence"/>
</dbReference>
<dbReference type="InterPro" id="IPR025269">
    <property type="entry name" value="SAM-like_dom"/>
</dbReference>
<evidence type="ECO:0000256" key="4">
    <source>
        <dbReference type="SAM" id="MobiDB-lite"/>
    </source>
</evidence>
<evidence type="ECO:0000256" key="2">
    <source>
        <dbReference type="ARBA" id="ARBA00023125"/>
    </source>
</evidence>
<evidence type="ECO:0000256" key="1">
    <source>
        <dbReference type="ARBA" id="ARBA00008857"/>
    </source>
</evidence>
<keyword evidence="2" id="KW-0238">DNA-binding</keyword>